<dbReference type="PANTHER" id="PTHR24559:SF429">
    <property type="entry name" value="RNA-DIRECTED DNA POLYMERASE HOMOLOG"/>
    <property type="match status" value="1"/>
</dbReference>
<evidence type="ECO:0000313" key="2">
    <source>
        <dbReference type="Proteomes" id="UP000325315"/>
    </source>
</evidence>
<dbReference type="Proteomes" id="UP000325315">
    <property type="component" value="Unassembled WGS sequence"/>
</dbReference>
<sequence length="113" mass="13175">MTLMEANPTSYVQPARFELLELKVQAFAQQKLLIEEPTKLKLKLDARIIYPILDSLWVSLVQCVPKKGGITIVEDKRNKLTPKRTITGWRICIDYRKLKKVTRKECFPPPFMD</sequence>
<dbReference type="InterPro" id="IPR053134">
    <property type="entry name" value="RNA-dir_DNA_polymerase"/>
</dbReference>
<dbReference type="GO" id="GO:0003964">
    <property type="term" value="F:RNA-directed DNA polymerase activity"/>
    <property type="evidence" value="ECO:0007669"/>
    <property type="project" value="UniProtKB-KW"/>
</dbReference>
<organism evidence="1 2">
    <name type="scientific">Gossypium australe</name>
    <dbReference type="NCBI Taxonomy" id="47621"/>
    <lineage>
        <taxon>Eukaryota</taxon>
        <taxon>Viridiplantae</taxon>
        <taxon>Streptophyta</taxon>
        <taxon>Embryophyta</taxon>
        <taxon>Tracheophyta</taxon>
        <taxon>Spermatophyta</taxon>
        <taxon>Magnoliopsida</taxon>
        <taxon>eudicotyledons</taxon>
        <taxon>Gunneridae</taxon>
        <taxon>Pentapetalae</taxon>
        <taxon>rosids</taxon>
        <taxon>malvids</taxon>
        <taxon>Malvales</taxon>
        <taxon>Malvaceae</taxon>
        <taxon>Malvoideae</taxon>
        <taxon>Gossypium</taxon>
    </lineage>
</organism>
<comment type="caution">
    <text evidence="1">The sequence shown here is derived from an EMBL/GenBank/DDBJ whole genome shotgun (WGS) entry which is preliminary data.</text>
</comment>
<protein>
    <submittedName>
        <fullName evidence="1">RNA-directed DNA polymerase-like protein</fullName>
    </submittedName>
</protein>
<dbReference type="AlphaFoldDB" id="A0A5B6UWH2"/>
<proteinExistence type="predicted"/>
<dbReference type="InterPro" id="IPR043502">
    <property type="entry name" value="DNA/RNA_pol_sf"/>
</dbReference>
<keyword evidence="2" id="KW-1185">Reference proteome</keyword>
<dbReference type="PANTHER" id="PTHR24559">
    <property type="entry name" value="TRANSPOSON TY3-I GAG-POL POLYPROTEIN"/>
    <property type="match status" value="1"/>
</dbReference>
<reference evidence="2" key="1">
    <citation type="journal article" date="2019" name="Plant Biotechnol. J.">
        <title>Genome sequencing of the Australian wild diploid species Gossypium australe highlights disease resistance and delayed gland morphogenesis.</title>
        <authorList>
            <person name="Cai Y."/>
            <person name="Cai X."/>
            <person name="Wang Q."/>
            <person name="Wang P."/>
            <person name="Zhang Y."/>
            <person name="Cai C."/>
            <person name="Xu Y."/>
            <person name="Wang K."/>
            <person name="Zhou Z."/>
            <person name="Wang C."/>
            <person name="Geng S."/>
            <person name="Li B."/>
            <person name="Dong Q."/>
            <person name="Hou Y."/>
            <person name="Wang H."/>
            <person name="Ai P."/>
            <person name="Liu Z."/>
            <person name="Yi F."/>
            <person name="Sun M."/>
            <person name="An G."/>
            <person name="Cheng J."/>
            <person name="Zhang Y."/>
            <person name="Shi Q."/>
            <person name="Xie Y."/>
            <person name="Shi X."/>
            <person name="Chang Y."/>
            <person name="Huang F."/>
            <person name="Chen Y."/>
            <person name="Hong S."/>
            <person name="Mi L."/>
            <person name="Sun Q."/>
            <person name="Zhang L."/>
            <person name="Zhou B."/>
            <person name="Peng R."/>
            <person name="Zhang X."/>
            <person name="Liu F."/>
        </authorList>
    </citation>
    <scope>NUCLEOTIDE SEQUENCE [LARGE SCALE GENOMIC DNA]</scope>
    <source>
        <strain evidence="2">cv. PA1801</strain>
    </source>
</reference>
<keyword evidence="1" id="KW-0695">RNA-directed DNA polymerase</keyword>
<dbReference type="OrthoDB" id="1738562at2759"/>
<name>A0A5B6UWH2_9ROSI</name>
<gene>
    <name evidence="1" type="ORF">EPI10_027913</name>
</gene>
<evidence type="ECO:0000313" key="1">
    <source>
        <dbReference type="EMBL" id="KAA3461337.1"/>
    </source>
</evidence>
<keyword evidence="1" id="KW-0808">Transferase</keyword>
<keyword evidence="1" id="KW-0548">Nucleotidyltransferase</keyword>
<dbReference type="SUPFAM" id="SSF56672">
    <property type="entry name" value="DNA/RNA polymerases"/>
    <property type="match status" value="1"/>
</dbReference>
<dbReference type="Gene3D" id="3.10.10.10">
    <property type="entry name" value="HIV Type 1 Reverse Transcriptase, subunit A, domain 1"/>
    <property type="match status" value="1"/>
</dbReference>
<dbReference type="EMBL" id="SMMG02000009">
    <property type="protein sequence ID" value="KAA3461337.1"/>
    <property type="molecule type" value="Genomic_DNA"/>
</dbReference>
<accession>A0A5B6UWH2</accession>